<dbReference type="InterPro" id="IPR010917">
    <property type="entry name" value="TonB_rcpt_CS"/>
</dbReference>
<protein>
    <submittedName>
        <fullName evidence="17">Uncharacterized protein</fullName>
    </submittedName>
</protein>
<evidence type="ECO:0000256" key="4">
    <source>
        <dbReference type="ARBA" id="ARBA00022496"/>
    </source>
</evidence>
<evidence type="ECO:0000256" key="13">
    <source>
        <dbReference type="RuleBase" id="RU003357"/>
    </source>
</evidence>
<evidence type="ECO:0000256" key="12">
    <source>
        <dbReference type="PROSITE-ProRule" id="PRU01360"/>
    </source>
</evidence>
<dbReference type="PROSITE" id="PS51257">
    <property type="entry name" value="PROKAR_LIPOPROTEIN"/>
    <property type="match status" value="1"/>
</dbReference>
<dbReference type="Gene3D" id="2.170.130.10">
    <property type="entry name" value="TonB-dependent receptor, plug domain"/>
    <property type="match status" value="1"/>
</dbReference>
<evidence type="ECO:0000259" key="15">
    <source>
        <dbReference type="Pfam" id="PF00593"/>
    </source>
</evidence>
<feature type="chain" id="PRO_5007299238" evidence="14">
    <location>
        <begin position="28"/>
        <end position="777"/>
    </location>
</feature>
<dbReference type="InterPro" id="IPR012910">
    <property type="entry name" value="Plug_dom"/>
</dbReference>
<evidence type="ECO:0000256" key="7">
    <source>
        <dbReference type="ARBA" id="ARBA00023004"/>
    </source>
</evidence>
<keyword evidence="11 12" id="KW-0998">Cell outer membrane</keyword>
<keyword evidence="7" id="KW-0408">Iron</keyword>
<keyword evidence="6 14" id="KW-0732">Signal</keyword>
<dbReference type="InterPro" id="IPR039426">
    <property type="entry name" value="TonB-dep_rcpt-like"/>
</dbReference>
<dbReference type="PANTHER" id="PTHR32552:SF68">
    <property type="entry name" value="FERRICHROME OUTER MEMBRANE TRANSPORTER_PHAGE RECEPTOR"/>
    <property type="match status" value="1"/>
</dbReference>
<feature type="domain" description="TonB-dependent receptor-like beta-barrel" evidence="15">
    <location>
        <begin position="347"/>
        <end position="742"/>
    </location>
</feature>
<dbReference type="PANTHER" id="PTHR32552">
    <property type="entry name" value="FERRICHROME IRON RECEPTOR-RELATED"/>
    <property type="match status" value="1"/>
</dbReference>
<reference evidence="17 18" key="1">
    <citation type="submission" date="2016-02" db="EMBL/GenBank/DDBJ databases">
        <authorList>
            <person name="Wen L."/>
            <person name="He K."/>
            <person name="Yang H."/>
        </authorList>
    </citation>
    <scope>NUCLEOTIDE SEQUENCE [LARGE SCALE GENOMIC DNA]</scope>
    <source>
        <strain evidence="17 18">CV41</strain>
    </source>
</reference>
<dbReference type="GO" id="GO:0009279">
    <property type="term" value="C:cell outer membrane"/>
    <property type="evidence" value="ECO:0007669"/>
    <property type="project" value="UniProtKB-SubCell"/>
</dbReference>
<dbReference type="Pfam" id="PF07715">
    <property type="entry name" value="Plug"/>
    <property type="match status" value="1"/>
</dbReference>
<proteinExistence type="inferred from homology"/>
<evidence type="ECO:0000313" key="17">
    <source>
        <dbReference type="EMBL" id="KXU34163.1"/>
    </source>
</evidence>
<evidence type="ECO:0000256" key="1">
    <source>
        <dbReference type="ARBA" id="ARBA00004571"/>
    </source>
</evidence>
<keyword evidence="2 12" id="KW-0813">Transport</keyword>
<keyword evidence="5 12" id="KW-0812">Transmembrane</keyword>
<dbReference type="STRING" id="1548208.AXK12_07735"/>
<feature type="domain" description="TonB-dependent receptor plug" evidence="16">
    <location>
        <begin position="75"/>
        <end position="168"/>
    </location>
</feature>
<comment type="subcellular location">
    <subcellularLocation>
        <location evidence="1 12">Cell outer membrane</location>
        <topology evidence="1 12">Multi-pass membrane protein</topology>
    </subcellularLocation>
</comment>
<evidence type="ECO:0000256" key="14">
    <source>
        <dbReference type="SAM" id="SignalP"/>
    </source>
</evidence>
<comment type="caution">
    <text evidence="17">The sequence shown here is derived from an EMBL/GenBank/DDBJ whole genome shotgun (WGS) entry which is preliminary data.</text>
</comment>
<organism evidence="17 18">
    <name type="scientific">Cephaloticoccus capnophilus</name>
    <dbReference type="NCBI Taxonomy" id="1548208"/>
    <lineage>
        <taxon>Bacteria</taxon>
        <taxon>Pseudomonadati</taxon>
        <taxon>Verrucomicrobiota</taxon>
        <taxon>Opitutia</taxon>
        <taxon>Opitutales</taxon>
        <taxon>Opitutaceae</taxon>
        <taxon>Cephaloticoccus</taxon>
    </lineage>
</organism>
<dbReference type="InterPro" id="IPR036942">
    <property type="entry name" value="Beta-barrel_TonB_sf"/>
</dbReference>
<dbReference type="AlphaFoldDB" id="A0A139SI07"/>
<dbReference type="Proteomes" id="UP000071392">
    <property type="component" value="Unassembled WGS sequence"/>
</dbReference>
<evidence type="ECO:0000256" key="10">
    <source>
        <dbReference type="ARBA" id="ARBA00023136"/>
    </source>
</evidence>
<dbReference type="EMBL" id="LSZP01000060">
    <property type="protein sequence ID" value="KXU34163.1"/>
    <property type="molecule type" value="Genomic_DNA"/>
</dbReference>
<sequence>MPPKKLIPTGLVLALSCSLLSSASLFAQESPSWDQAAETVEDTYVLPTFTVESETVDRYRAADAVSAVRIRTQMIETPATISVLTKDFIEDVAPVRILDATRYSAGVQAGYHQAFADTMTMRGFESAWKTIDNFLETSGYLMEPAVIERIEISKGPNAILSAGIRPGGHVNIVTKSPQFERSTSITGIYGEWDANKFSFDTTGPLDDSGRFAYRLIGVYQDTHRYWSKDFERSRRVIAPSFTWRINPTTELVIRYNYRNTTEAHSAHAILDPSVTQRGQKPILAPGFSYRGMNGIPRWAVLNYAGGTAQAQLTSSFNEHITMRLAVFADRGGETSAVVRPNLPQLADTVTPYTGNDRYDPYTGYLTQDYVWSRQNPSLPYDEQTNPYISTFSPYYDPTNIQVRALDISAWAKTRVIQNDWVFNYELPVVKLQTVTGWAYKHREAEYRAIVGAMAPYSLYDLENQDQSVVWGNSFESNNESADRTTEIFLNQRASFWEDKIAISGGVMYYETMNSVTDKVRPSDSSRLSDSQEMYMGSALYRITEQASVYYSYSTNSIPTAANGVAMWSEGKQHEYGVKSEFFNRRLSINLAYFEITQTNVTSGNPARIAGDMNAPATLVSDQKNHGFEVEVNGALTRNLSALASFSQVKMSDQWGRDVRFVSKNLAAALLTYRVHDGALSGLSATLGAVYTGEFAGEVPSLDLTPLGVVVQPSFYIPSYTLVNAGLGYDWGRYQVRLYVDNVLDKKNYVQTGGARYGSEGLFTGAGRLFKVQATVKF</sequence>
<dbReference type="InterPro" id="IPR000531">
    <property type="entry name" value="Beta-barrel_TonB"/>
</dbReference>
<keyword evidence="18" id="KW-1185">Reference proteome</keyword>
<evidence type="ECO:0000313" key="18">
    <source>
        <dbReference type="Proteomes" id="UP000071392"/>
    </source>
</evidence>
<dbReference type="PROSITE" id="PS52016">
    <property type="entry name" value="TONB_DEPENDENT_REC_3"/>
    <property type="match status" value="1"/>
</dbReference>
<dbReference type="OrthoDB" id="176181at2"/>
<dbReference type="Pfam" id="PF00593">
    <property type="entry name" value="TonB_dep_Rec_b-barrel"/>
    <property type="match status" value="1"/>
</dbReference>
<keyword evidence="8" id="KW-0406">Ion transport</keyword>
<name>A0A139SI07_9BACT</name>
<comment type="similarity">
    <text evidence="12 13">Belongs to the TonB-dependent receptor family.</text>
</comment>
<evidence type="ECO:0000259" key="16">
    <source>
        <dbReference type="Pfam" id="PF07715"/>
    </source>
</evidence>
<keyword evidence="9 13" id="KW-0798">TonB box</keyword>
<evidence type="ECO:0000256" key="11">
    <source>
        <dbReference type="ARBA" id="ARBA00023237"/>
    </source>
</evidence>
<keyword evidence="3 12" id="KW-1134">Transmembrane beta strand</keyword>
<evidence type="ECO:0000256" key="2">
    <source>
        <dbReference type="ARBA" id="ARBA00022448"/>
    </source>
</evidence>
<evidence type="ECO:0000256" key="5">
    <source>
        <dbReference type="ARBA" id="ARBA00022692"/>
    </source>
</evidence>
<dbReference type="GO" id="GO:0015344">
    <property type="term" value="F:siderophore uptake transmembrane transporter activity"/>
    <property type="evidence" value="ECO:0007669"/>
    <property type="project" value="TreeGrafter"/>
</dbReference>
<evidence type="ECO:0000256" key="8">
    <source>
        <dbReference type="ARBA" id="ARBA00023065"/>
    </source>
</evidence>
<dbReference type="PROSITE" id="PS01156">
    <property type="entry name" value="TONB_DEPENDENT_REC_2"/>
    <property type="match status" value="1"/>
</dbReference>
<dbReference type="Gene3D" id="2.40.170.20">
    <property type="entry name" value="TonB-dependent receptor, beta-barrel domain"/>
    <property type="match status" value="2"/>
</dbReference>
<gene>
    <name evidence="17" type="ORF">AXK12_07735</name>
</gene>
<keyword evidence="4" id="KW-0410">Iron transport</keyword>
<dbReference type="SUPFAM" id="SSF56935">
    <property type="entry name" value="Porins"/>
    <property type="match status" value="1"/>
</dbReference>
<accession>A0A139SI07</accession>
<dbReference type="RefSeq" id="WP_068713122.1">
    <property type="nucleotide sequence ID" value="NZ_LSZP01000060.1"/>
</dbReference>
<evidence type="ECO:0000256" key="9">
    <source>
        <dbReference type="ARBA" id="ARBA00023077"/>
    </source>
</evidence>
<dbReference type="InterPro" id="IPR037066">
    <property type="entry name" value="Plug_dom_sf"/>
</dbReference>
<evidence type="ECO:0000256" key="3">
    <source>
        <dbReference type="ARBA" id="ARBA00022452"/>
    </source>
</evidence>
<feature type="signal peptide" evidence="14">
    <location>
        <begin position="1"/>
        <end position="27"/>
    </location>
</feature>
<evidence type="ECO:0000256" key="6">
    <source>
        <dbReference type="ARBA" id="ARBA00022729"/>
    </source>
</evidence>
<keyword evidence="10 12" id="KW-0472">Membrane</keyword>